<evidence type="ECO:0000313" key="3">
    <source>
        <dbReference type="EMBL" id="MBO8449990.1"/>
    </source>
</evidence>
<dbReference type="AlphaFoldDB" id="A0A9D9ENU7"/>
<feature type="signal peptide" evidence="2">
    <location>
        <begin position="1"/>
        <end position="26"/>
    </location>
</feature>
<sequence length="274" mass="30228">MTIAARNRLIKTGILLSCLLSLFAAAAFVMLCITPGAGQPENPVRLFSFPDLPVFAYSFYASLSAVLLLAAGSTAAFFRVFFLFEKTPSLEITFFSAGILSVSLESIRLLVPLHNLWDGQDFLVMLLSRGLFFARTFFLLTVLSGAVFSFSKKLQQCGVVLFFLAVLSFLAVRSFPFNNSGPTTLFFMPPGYFSAVQGAYILLGCTAVLSFLIQAKTAHAPEYFRTATGCAFMLSGWEILCFCDNWAFFAGGAVLRFTGTSLYLRSLHKHYLWQ</sequence>
<comment type="caution">
    <text evidence="3">The sequence shown here is derived from an EMBL/GenBank/DDBJ whole genome shotgun (WGS) entry which is preliminary data.</text>
</comment>
<feature type="transmembrane region" description="Helical" evidence="1">
    <location>
        <begin position="195"/>
        <end position="215"/>
    </location>
</feature>
<feature type="transmembrane region" description="Helical" evidence="1">
    <location>
        <begin position="54"/>
        <end position="78"/>
    </location>
</feature>
<evidence type="ECO:0000256" key="2">
    <source>
        <dbReference type="SAM" id="SignalP"/>
    </source>
</evidence>
<feature type="chain" id="PRO_5038506531" evidence="2">
    <location>
        <begin position="27"/>
        <end position="274"/>
    </location>
</feature>
<organism evidence="3 4">
    <name type="scientific">Candidatus Avitreponema avistercoris</name>
    <dbReference type="NCBI Taxonomy" id="2840705"/>
    <lineage>
        <taxon>Bacteria</taxon>
        <taxon>Pseudomonadati</taxon>
        <taxon>Spirochaetota</taxon>
        <taxon>Spirochaetia</taxon>
        <taxon>Spirochaetales</taxon>
        <taxon>Candidatus Avitreponema</taxon>
    </lineage>
</organism>
<protein>
    <submittedName>
        <fullName evidence="3">Uncharacterized protein</fullName>
    </submittedName>
</protein>
<feature type="transmembrane region" description="Helical" evidence="1">
    <location>
        <begin position="131"/>
        <end position="150"/>
    </location>
</feature>
<evidence type="ECO:0000313" key="4">
    <source>
        <dbReference type="Proteomes" id="UP000823616"/>
    </source>
</evidence>
<name>A0A9D9ENU7_9SPIR</name>
<keyword evidence="2" id="KW-0732">Signal</keyword>
<keyword evidence="1" id="KW-1133">Transmembrane helix</keyword>
<evidence type="ECO:0000256" key="1">
    <source>
        <dbReference type="SAM" id="Phobius"/>
    </source>
</evidence>
<accession>A0A9D9ENU7</accession>
<reference evidence="3" key="1">
    <citation type="submission" date="2020-10" db="EMBL/GenBank/DDBJ databases">
        <authorList>
            <person name="Gilroy R."/>
        </authorList>
    </citation>
    <scope>NUCLEOTIDE SEQUENCE</scope>
    <source>
        <strain evidence="3">B3-4054</strain>
    </source>
</reference>
<gene>
    <name evidence="3" type="ORF">IAA96_02685</name>
</gene>
<feature type="transmembrane region" description="Helical" evidence="1">
    <location>
        <begin position="157"/>
        <end position="175"/>
    </location>
</feature>
<keyword evidence="1" id="KW-0472">Membrane</keyword>
<dbReference type="EMBL" id="JADIMS010000043">
    <property type="protein sequence ID" value="MBO8449990.1"/>
    <property type="molecule type" value="Genomic_DNA"/>
</dbReference>
<proteinExistence type="predicted"/>
<reference evidence="3" key="2">
    <citation type="journal article" date="2021" name="PeerJ">
        <title>Extensive microbial diversity within the chicken gut microbiome revealed by metagenomics and culture.</title>
        <authorList>
            <person name="Gilroy R."/>
            <person name="Ravi A."/>
            <person name="Getino M."/>
            <person name="Pursley I."/>
            <person name="Horton D.L."/>
            <person name="Alikhan N.F."/>
            <person name="Baker D."/>
            <person name="Gharbi K."/>
            <person name="Hall N."/>
            <person name="Watson M."/>
            <person name="Adriaenssens E.M."/>
            <person name="Foster-Nyarko E."/>
            <person name="Jarju S."/>
            <person name="Secka A."/>
            <person name="Antonio M."/>
            <person name="Oren A."/>
            <person name="Chaudhuri R.R."/>
            <person name="La Ragione R."/>
            <person name="Hildebrand F."/>
            <person name="Pallen M.J."/>
        </authorList>
    </citation>
    <scope>NUCLEOTIDE SEQUENCE</scope>
    <source>
        <strain evidence="3">B3-4054</strain>
    </source>
</reference>
<dbReference type="Proteomes" id="UP000823616">
    <property type="component" value="Unassembled WGS sequence"/>
</dbReference>
<feature type="transmembrane region" description="Helical" evidence="1">
    <location>
        <begin position="90"/>
        <end position="111"/>
    </location>
</feature>
<keyword evidence="1" id="KW-0812">Transmembrane</keyword>